<accession>S3ZBS0</accession>
<dbReference type="Proteomes" id="UP000014629">
    <property type="component" value="Unassembled WGS sequence"/>
</dbReference>
<reference evidence="1 2" key="1">
    <citation type="submission" date="2013-02" db="EMBL/GenBank/DDBJ databases">
        <title>Draft Genome Sequence of Streptomyces aurantiacus, Which Produces Setomimycin.</title>
        <authorList>
            <person name="Gruening B.A."/>
            <person name="Praeg A."/>
            <person name="Erxleben A."/>
            <person name="Guenther S."/>
            <person name="Mueller M."/>
        </authorList>
    </citation>
    <scope>NUCLEOTIDE SEQUENCE [LARGE SCALE GENOMIC DNA]</scope>
    <source>
        <strain evidence="1 2">JA 4570</strain>
    </source>
</reference>
<sequence length="36" mass="3868">MADNDVTPAVAAAPPTSIRRLKLRLSMANSPLRYGN</sequence>
<proteinExistence type="predicted"/>
<dbReference type="EMBL" id="AOPZ01000400">
    <property type="protein sequence ID" value="EPH40558.1"/>
    <property type="molecule type" value="Genomic_DNA"/>
</dbReference>
<gene>
    <name evidence="1" type="ORF">STRAU_6386</name>
</gene>
<name>S3ZBS0_9ACTN</name>
<evidence type="ECO:0000313" key="2">
    <source>
        <dbReference type="Proteomes" id="UP000014629"/>
    </source>
</evidence>
<evidence type="ECO:0000313" key="1">
    <source>
        <dbReference type="EMBL" id="EPH40558.1"/>
    </source>
</evidence>
<organism evidence="1 2">
    <name type="scientific">Streptomyces aurantiacus JA 4570</name>
    <dbReference type="NCBI Taxonomy" id="1286094"/>
    <lineage>
        <taxon>Bacteria</taxon>
        <taxon>Bacillati</taxon>
        <taxon>Actinomycetota</taxon>
        <taxon>Actinomycetes</taxon>
        <taxon>Kitasatosporales</taxon>
        <taxon>Streptomycetaceae</taxon>
        <taxon>Streptomyces</taxon>
        <taxon>Streptomyces aurantiacus group</taxon>
    </lineage>
</organism>
<comment type="caution">
    <text evidence="1">The sequence shown here is derived from an EMBL/GenBank/DDBJ whole genome shotgun (WGS) entry which is preliminary data.</text>
</comment>
<keyword evidence="2" id="KW-1185">Reference proteome</keyword>
<protein>
    <submittedName>
        <fullName evidence="1">Uncharacterized protein</fullName>
    </submittedName>
</protein>
<dbReference type="AlphaFoldDB" id="S3ZBS0"/>